<dbReference type="InterPro" id="IPR008984">
    <property type="entry name" value="SMAD_FHA_dom_sf"/>
</dbReference>
<feature type="region of interest" description="Disordered" evidence="1">
    <location>
        <begin position="319"/>
        <end position="393"/>
    </location>
</feature>
<feature type="domain" description="FHA" evidence="2">
    <location>
        <begin position="27"/>
        <end position="90"/>
    </location>
</feature>
<organism evidence="3 4">
    <name type="scientific">Tautonia plasticadhaerens</name>
    <dbReference type="NCBI Taxonomy" id="2527974"/>
    <lineage>
        <taxon>Bacteria</taxon>
        <taxon>Pseudomonadati</taxon>
        <taxon>Planctomycetota</taxon>
        <taxon>Planctomycetia</taxon>
        <taxon>Isosphaerales</taxon>
        <taxon>Isosphaeraceae</taxon>
        <taxon>Tautonia</taxon>
    </lineage>
</organism>
<feature type="region of interest" description="Disordered" evidence="1">
    <location>
        <begin position="410"/>
        <end position="472"/>
    </location>
</feature>
<dbReference type="InterPro" id="IPR000253">
    <property type="entry name" value="FHA_dom"/>
</dbReference>
<feature type="compositionally biased region" description="Low complexity" evidence="1">
    <location>
        <begin position="564"/>
        <end position="577"/>
    </location>
</feature>
<gene>
    <name evidence="3" type="ORF">ElP_16950</name>
</gene>
<feature type="compositionally biased region" description="Basic and acidic residues" evidence="1">
    <location>
        <begin position="1000"/>
        <end position="1009"/>
    </location>
</feature>
<feature type="compositionally biased region" description="Basic residues" evidence="1">
    <location>
        <begin position="600"/>
        <end position="611"/>
    </location>
</feature>
<dbReference type="SUPFAM" id="SSF48452">
    <property type="entry name" value="TPR-like"/>
    <property type="match status" value="1"/>
</dbReference>
<dbReference type="SUPFAM" id="SSF49879">
    <property type="entry name" value="SMAD/FHA domain"/>
    <property type="match status" value="1"/>
</dbReference>
<feature type="region of interest" description="Disordered" evidence="1">
    <location>
        <begin position="496"/>
        <end position="624"/>
    </location>
</feature>
<dbReference type="Gene3D" id="1.25.40.10">
    <property type="entry name" value="Tetratricopeptide repeat domain"/>
    <property type="match status" value="1"/>
</dbReference>
<dbReference type="KEGG" id="tpla:ElP_16950"/>
<dbReference type="Pfam" id="PF00498">
    <property type="entry name" value="FHA"/>
    <property type="match status" value="1"/>
</dbReference>
<dbReference type="Proteomes" id="UP000317835">
    <property type="component" value="Chromosome"/>
</dbReference>
<proteinExistence type="predicted"/>
<name>A0A518GYX8_9BACT</name>
<accession>A0A518GYX8</accession>
<dbReference type="AlphaFoldDB" id="A0A518GYX8"/>
<feature type="compositionally biased region" description="Acidic residues" evidence="1">
    <location>
        <begin position="130"/>
        <end position="143"/>
    </location>
</feature>
<evidence type="ECO:0000313" key="4">
    <source>
        <dbReference type="Proteomes" id="UP000317835"/>
    </source>
</evidence>
<dbReference type="OrthoDB" id="292812at2"/>
<keyword evidence="4" id="KW-1185">Reference proteome</keyword>
<dbReference type="InterPro" id="IPR011990">
    <property type="entry name" value="TPR-like_helical_dom_sf"/>
</dbReference>
<evidence type="ECO:0000313" key="3">
    <source>
        <dbReference type="EMBL" id="QDV33816.1"/>
    </source>
</evidence>
<feature type="compositionally biased region" description="Low complexity" evidence="1">
    <location>
        <begin position="118"/>
        <end position="129"/>
    </location>
</feature>
<protein>
    <recommendedName>
        <fullName evidence="2">FHA domain-containing protein</fullName>
    </recommendedName>
</protein>
<feature type="region of interest" description="Disordered" evidence="1">
    <location>
        <begin position="984"/>
        <end position="1009"/>
    </location>
</feature>
<feature type="compositionally biased region" description="Gly residues" evidence="1">
    <location>
        <begin position="990"/>
        <end position="999"/>
    </location>
</feature>
<feature type="compositionally biased region" description="Pro residues" evidence="1">
    <location>
        <begin position="200"/>
        <end position="219"/>
    </location>
</feature>
<evidence type="ECO:0000256" key="1">
    <source>
        <dbReference type="SAM" id="MobiDB-lite"/>
    </source>
</evidence>
<feature type="region of interest" description="Disordered" evidence="1">
    <location>
        <begin position="181"/>
        <end position="290"/>
    </location>
</feature>
<sequence>MRDEAFLHIRSRDGRATRIVPLSGPSVRVGRGRSCEVRLDDPTLAEVEFLLRRRGDSYHLQPVRPDSRLTIDGRPADRPRPLAMGTTLRLADRWLTLLPTDDAPELDGNGPDAPPGEAPEAFPPGAESGAEAEPDPDPDEPEALDGRREELARWESRLKQRERWLSDRLHERQWEARWRAAGASLKARSRPADAASPRPRSAPRPAPIPTPTVAPGPPIRPRRGVEPAPYGPPTARVDRPTSGLPPAPAPAPPPRAVVPPIARPGPTAPRPRSESPGPEGPGPVPRAIRLIPKVVEAPTRRPGLALSFPPEVVETVIEIDESDPEPADQRPGPVDADPEGPGCLAEGLAIDPDLAESVETDRGVAESVETDPGSAEATSIPIPEPPERGNAEAECPTIPVAIGASTLAVVPSPDLDPAVDSGSGLPESRSDASDAEAPEVSTGLMPSGVGGEPVGLASEAEAVETRTGPEAVGGEASAWLSVPMLGLNDLVSFLSRSARPGTQDGPPAGGGEARGGPIEDAVGAVETASPTGPEEPSEEAVVPHQEVRDEDEVEDEVEQEQEEATAWAAGPAEATGTGPSGGPSNDWPSANAILGARPGRGPRRAASRARKAASFPEPTGRISPDEWTIPGGAWLCIPMMFAALAAGVVGVRLAWTWAVLDRESGRIADRLASGKRPEAGSIDLLLERELELPMASWRNSTADAMVARAALLAGPGPGADPASQERAGGLIHAAGAASPNHPGLRFARAWRAVQEPGADAPSLAVGLSRDIWPLAWSGRALLAAGKQDEARRCYLKALDLACRASPDESPAPVFHGEPQGGRFGMPLEGILGVVVSDMADRPEWSSGDWLGLIPDSSVAWLVATRVLRQRGDGEADRALERAIALADSPAPGGCSEAIHLAAVAEAMALDGRVEEAVEGYRRAVDRLTAAEESARRPWLFNLAELLGRLDDRDGEREALLAAMTTDPDDPVTAEAIRAQLRRGVDLVGAGPDGGTGGGGEGDRRDTFGE</sequence>
<dbReference type="EMBL" id="CP036426">
    <property type="protein sequence ID" value="QDV33816.1"/>
    <property type="molecule type" value="Genomic_DNA"/>
</dbReference>
<dbReference type="Gene3D" id="2.60.200.20">
    <property type="match status" value="1"/>
</dbReference>
<reference evidence="3 4" key="1">
    <citation type="submission" date="2019-02" db="EMBL/GenBank/DDBJ databases">
        <title>Deep-cultivation of Planctomycetes and their phenomic and genomic characterization uncovers novel biology.</title>
        <authorList>
            <person name="Wiegand S."/>
            <person name="Jogler M."/>
            <person name="Boedeker C."/>
            <person name="Pinto D."/>
            <person name="Vollmers J."/>
            <person name="Rivas-Marin E."/>
            <person name="Kohn T."/>
            <person name="Peeters S.H."/>
            <person name="Heuer A."/>
            <person name="Rast P."/>
            <person name="Oberbeckmann S."/>
            <person name="Bunk B."/>
            <person name="Jeske O."/>
            <person name="Meyerdierks A."/>
            <person name="Storesund J.E."/>
            <person name="Kallscheuer N."/>
            <person name="Luecker S."/>
            <person name="Lage O.M."/>
            <person name="Pohl T."/>
            <person name="Merkel B.J."/>
            <person name="Hornburger P."/>
            <person name="Mueller R.-W."/>
            <person name="Bruemmer F."/>
            <person name="Labrenz M."/>
            <person name="Spormann A.M."/>
            <person name="Op den Camp H."/>
            <person name="Overmann J."/>
            <person name="Amann R."/>
            <person name="Jetten M.S.M."/>
            <person name="Mascher T."/>
            <person name="Medema M.H."/>
            <person name="Devos D.P."/>
            <person name="Kaster A.-K."/>
            <person name="Ovreas L."/>
            <person name="Rohde M."/>
            <person name="Galperin M.Y."/>
            <person name="Jogler C."/>
        </authorList>
    </citation>
    <scope>NUCLEOTIDE SEQUENCE [LARGE SCALE GENOMIC DNA]</scope>
    <source>
        <strain evidence="3 4">ElP</strain>
    </source>
</reference>
<evidence type="ECO:0000259" key="2">
    <source>
        <dbReference type="Pfam" id="PF00498"/>
    </source>
</evidence>
<feature type="region of interest" description="Disordered" evidence="1">
    <location>
        <begin position="100"/>
        <end position="149"/>
    </location>
</feature>
<dbReference type="RefSeq" id="WP_145268233.1">
    <property type="nucleotide sequence ID" value="NZ_CP036426.1"/>
</dbReference>
<dbReference type="CDD" id="cd00060">
    <property type="entry name" value="FHA"/>
    <property type="match status" value="1"/>
</dbReference>
<feature type="compositionally biased region" description="Pro residues" evidence="1">
    <location>
        <begin position="243"/>
        <end position="269"/>
    </location>
</feature>
<feature type="compositionally biased region" description="Acidic residues" evidence="1">
    <location>
        <begin position="548"/>
        <end position="563"/>
    </location>
</feature>